<keyword evidence="3 12" id="KW-0554">One-carbon metabolism</keyword>
<evidence type="ECO:0000256" key="12">
    <source>
        <dbReference type="HAMAP-Rule" id="MF_01576"/>
    </source>
</evidence>
<sequence>MTSQTNPVLLDGKTLAAKIRGELKDRSIKLQKEKGKRPVLATILVGADPASATYVKMKGKACESCEMDSKKVELPDTTTTERLLAVIDELNADDAIDGILLQHPVPPQIDERLCFDRILPEKDVDGVTTVGFGRISFGLPAYASCTPAGIMRLLAEYNIPLQGKRAVVVGRSAILGRPLAALLLEANATVTVCHSRTTNLPDVVREGDLVFACVGKPNFIKGDWLKEGVVLVDAGYNEGNVGDADYESCYPKSSFITPVPGGVGPMTIAMLLSHTVAEAERKVSAR</sequence>
<comment type="catalytic activity">
    <reaction evidence="12">
        <text>(6R)-5,10-methylene-5,6,7,8-tetrahydrofolate + NADP(+) = (6R)-5,10-methenyltetrahydrofolate + NADPH</text>
        <dbReference type="Rhea" id="RHEA:22812"/>
        <dbReference type="ChEBI" id="CHEBI:15636"/>
        <dbReference type="ChEBI" id="CHEBI:57455"/>
        <dbReference type="ChEBI" id="CHEBI:57783"/>
        <dbReference type="ChEBI" id="CHEBI:58349"/>
        <dbReference type="EC" id="1.5.1.5"/>
    </reaction>
</comment>
<feature type="domain" description="Tetrahydrofolate dehydrogenase/cyclohydrolase catalytic" evidence="13">
    <location>
        <begin position="10"/>
        <end position="125"/>
    </location>
</feature>
<dbReference type="EMBL" id="WBUI01000024">
    <property type="protein sequence ID" value="KAB2929983.1"/>
    <property type="molecule type" value="Genomic_DNA"/>
</dbReference>
<dbReference type="HAMAP" id="MF_01576">
    <property type="entry name" value="THF_DHG_CYH"/>
    <property type="match status" value="1"/>
</dbReference>
<feature type="domain" description="Tetrahydrofolate dehydrogenase/cyclohydrolase NAD(P)-binding" evidence="14">
    <location>
        <begin position="144"/>
        <end position="282"/>
    </location>
</feature>
<evidence type="ECO:0000256" key="1">
    <source>
        <dbReference type="ARBA" id="ARBA00004777"/>
    </source>
</evidence>
<dbReference type="Pfam" id="PF00763">
    <property type="entry name" value="THF_DHG_CYH"/>
    <property type="match status" value="1"/>
</dbReference>
<dbReference type="EC" id="3.5.4.9" evidence="12"/>
<keyword evidence="10 12" id="KW-0486">Methionine biosynthesis</keyword>
<keyword evidence="6 12" id="KW-0378">Hydrolase</keyword>
<comment type="caution">
    <text evidence="15">The sequence shown here is derived from an EMBL/GenBank/DDBJ whole genome shotgun (WGS) entry which is preliminary data.</text>
</comment>
<dbReference type="InterPro" id="IPR020867">
    <property type="entry name" value="THF_DH/CycHdrlase_CS"/>
</dbReference>
<dbReference type="Pfam" id="PF02882">
    <property type="entry name" value="THF_DHG_CYH_C"/>
    <property type="match status" value="1"/>
</dbReference>
<dbReference type="AlphaFoldDB" id="A0A833GYF1"/>
<dbReference type="GO" id="GO:0035999">
    <property type="term" value="P:tetrahydrofolate interconversion"/>
    <property type="evidence" value="ECO:0007669"/>
    <property type="project" value="UniProtKB-UniRule"/>
</dbReference>
<dbReference type="PRINTS" id="PR00085">
    <property type="entry name" value="THFDHDRGNASE"/>
</dbReference>
<gene>
    <name evidence="12" type="primary">folD</name>
    <name evidence="15" type="ORF">F9K24_18300</name>
</gene>
<dbReference type="SUPFAM" id="SSF51735">
    <property type="entry name" value="NAD(P)-binding Rossmann-fold domains"/>
    <property type="match status" value="1"/>
</dbReference>
<keyword evidence="8 12" id="KW-0560">Oxidoreductase</keyword>
<comment type="pathway">
    <text evidence="1 12">One-carbon metabolism; tetrahydrofolate interconversion.</text>
</comment>
<feature type="binding site" evidence="12">
    <location>
        <begin position="170"/>
        <end position="172"/>
    </location>
    <ligand>
        <name>NADP(+)</name>
        <dbReference type="ChEBI" id="CHEBI:58349"/>
    </ligand>
</feature>
<dbReference type="InterPro" id="IPR020630">
    <property type="entry name" value="THF_DH/CycHdrlase_cat_dom"/>
</dbReference>
<evidence type="ECO:0000256" key="11">
    <source>
        <dbReference type="ARBA" id="ARBA00023268"/>
    </source>
</evidence>
<evidence type="ECO:0000256" key="7">
    <source>
        <dbReference type="ARBA" id="ARBA00022857"/>
    </source>
</evidence>
<evidence type="ECO:0000256" key="2">
    <source>
        <dbReference type="ARBA" id="ARBA00011738"/>
    </source>
</evidence>
<dbReference type="InterPro" id="IPR000672">
    <property type="entry name" value="THF_DH/CycHdrlase"/>
</dbReference>
<dbReference type="InterPro" id="IPR020631">
    <property type="entry name" value="THF_DH/CycHdrlase_NAD-bd_dom"/>
</dbReference>
<comment type="function">
    <text evidence="12">Catalyzes the oxidation of 5,10-methylenetetrahydrofolate to 5,10-methenyltetrahydrofolate and then the hydrolysis of 5,10-methenyltetrahydrofolate to 10-formyltetrahydrofolate.</text>
</comment>
<dbReference type="PROSITE" id="PS00767">
    <property type="entry name" value="THF_DHG_CYH_2"/>
    <property type="match status" value="1"/>
</dbReference>
<dbReference type="Proteomes" id="UP000460298">
    <property type="component" value="Unassembled WGS sequence"/>
</dbReference>
<evidence type="ECO:0000256" key="3">
    <source>
        <dbReference type="ARBA" id="ARBA00022563"/>
    </source>
</evidence>
<keyword evidence="5 12" id="KW-0658">Purine biosynthesis</keyword>
<organism evidence="15 16">
    <name type="scientific">Leptonema illini</name>
    <dbReference type="NCBI Taxonomy" id="183"/>
    <lineage>
        <taxon>Bacteria</taxon>
        <taxon>Pseudomonadati</taxon>
        <taxon>Spirochaetota</taxon>
        <taxon>Spirochaetia</taxon>
        <taxon>Leptospirales</taxon>
        <taxon>Leptospiraceae</taxon>
        <taxon>Leptonema</taxon>
    </lineage>
</organism>
<evidence type="ECO:0000256" key="6">
    <source>
        <dbReference type="ARBA" id="ARBA00022801"/>
    </source>
</evidence>
<dbReference type="GO" id="GO:0006164">
    <property type="term" value="P:purine nucleotide biosynthetic process"/>
    <property type="evidence" value="ECO:0007669"/>
    <property type="project" value="UniProtKB-KW"/>
</dbReference>
<comment type="catalytic activity">
    <reaction evidence="12">
        <text>(6R)-5,10-methenyltetrahydrofolate + H2O = (6R)-10-formyltetrahydrofolate + H(+)</text>
        <dbReference type="Rhea" id="RHEA:23700"/>
        <dbReference type="ChEBI" id="CHEBI:15377"/>
        <dbReference type="ChEBI" id="CHEBI:15378"/>
        <dbReference type="ChEBI" id="CHEBI:57455"/>
        <dbReference type="ChEBI" id="CHEBI:195366"/>
        <dbReference type="EC" id="3.5.4.9"/>
    </reaction>
</comment>
<evidence type="ECO:0000256" key="5">
    <source>
        <dbReference type="ARBA" id="ARBA00022755"/>
    </source>
</evidence>
<dbReference type="EC" id="1.5.1.5" evidence="12"/>
<dbReference type="FunFam" id="3.40.50.10860:FF:000005">
    <property type="entry name" value="C-1-tetrahydrofolate synthase, cytoplasmic, putative"/>
    <property type="match status" value="1"/>
</dbReference>
<keyword evidence="11 12" id="KW-0511">Multifunctional enzyme</keyword>
<dbReference type="GO" id="GO:0000105">
    <property type="term" value="P:L-histidine biosynthetic process"/>
    <property type="evidence" value="ECO:0007669"/>
    <property type="project" value="UniProtKB-KW"/>
</dbReference>
<name>A0A833GYF1_9LEPT</name>
<dbReference type="UniPathway" id="UPA00193"/>
<dbReference type="PANTHER" id="PTHR48099">
    <property type="entry name" value="C-1-TETRAHYDROFOLATE SYNTHASE, CYTOPLASMIC-RELATED"/>
    <property type="match status" value="1"/>
</dbReference>
<dbReference type="CDD" id="cd01080">
    <property type="entry name" value="NAD_bind_m-THF_DH_Cyclohyd"/>
    <property type="match status" value="1"/>
</dbReference>
<dbReference type="PANTHER" id="PTHR48099:SF5">
    <property type="entry name" value="C-1-TETRAHYDROFOLATE SYNTHASE, CYTOPLASMIC"/>
    <property type="match status" value="1"/>
</dbReference>
<dbReference type="GO" id="GO:0004488">
    <property type="term" value="F:methylenetetrahydrofolate dehydrogenase (NADP+) activity"/>
    <property type="evidence" value="ECO:0007669"/>
    <property type="project" value="UniProtKB-UniRule"/>
</dbReference>
<evidence type="ECO:0000256" key="8">
    <source>
        <dbReference type="ARBA" id="ARBA00023002"/>
    </source>
</evidence>
<dbReference type="FunFam" id="3.40.50.720:FF:000006">
    <property type="entry name" value="Bifunctional protein FolD"/>
    <property type="match status" value="1"/>
</dbReference>
<evidence type="ECO:0000256" key="9">
    <source>
        <dbReference type="ARBA" id="ARBA00023102"/>
    </source>
</evidence>
<dbReference type="Gene3D" id="3.40.50.10860">
    <property type="entry name" value="Leucine Dehydrogenase, chain A, domain 1"/>
    <property type="match status" value="1"/>
</dbReference>
<dbReference type="GO" id="GO:0004477">
    <property type="term" value="F:methenyltetrahydrofolate cyclohydrolase activity"/>
    <property type="evidence" value="ECO:0007669"/>
    <property type="project" value="UniProtKB-UniRule"/>
</dbReference>
<keyword evidence="9 12" id="KW-0368">Histidine biosynthesis</keyword>
<protein>
    <recommendedName>
        <fullName evidence="12">Bifunctional protein FolD</fullName>
    </recommendedName>
    <domain>
        <recommendedName>
            <fullName evidence="12">Methylenetetrahydrofolate dehydrogenase</fullName>
            <ecNumber evidence="12">1.5.1.5</ecNumber>
        </recommendedName>
    </domain>
    <domain>
        <recommendedName>
            <fullName evidence="12">Methenyltetrahydrofolate cyclohydrolase</fullName>
            <ecNumber evidence="12">3.5.4.9</ecNumber>
        </recommendedName>
    </domain>
</protein>
<dbReference type="GO" id="GO:0005829">
    <property type="term" value="C:cytosol"/>
    <property type="evidence" value="ECO:0007669"/>
    <property type="project" value="TreeGrafter"/>
</dbReference>
<reference evidence="15 16" key="1">
    <citation type="submission" date="2019-10" db="EMBL/GenBank/DDBJ databases">
        <title>Extracellular Electron Transfer in a Candidatus Methanoperedens spp. Enrichment Culture.</title>
        <authorList>
            <person name="Berger S."/>
            <person name="Rangel Shaw D."/>
            <person name="Berben T."/>
            <person name="In 'T Zandt M."/>
            <person name="Frank J."/>
            <person name="Reimann J."/>
            <person name="Jetten M.S.M."/>
            <person name="Welte C.U."/>
        </authorList>
    </citation>
    <scope>NUCLEOTIDE SEQUENCE [LARGE SCALE GENOMIC DNA]</scope>
    <source>
        <strain evidence="15">SB12</strain>
    </source>
</reference>
<evidence type="ECO:0000313" key="15">
    <source>
        <dbReference type="EMBL" id="KAB2929983.1"/>
    </source>
</evidence>
<dbReference type="InterPro" id="IPR036291">
    <property type="entry name" value="NAD(P)-bd_dom_sf"/>
</dbReference>
<dbReference type="Gene3D" id="3.40.50.720">
    <property type="entry name" value="NAD(P)-binding Rossmann-like Domain"/>
    <property type="match status" value="1"/>
</dbReference>
<dbReference type="InterPro" id="IPR046346">
    <property type="entry name" value="Aminoacid_DH-like_N_sf"/>
</dbReference>
<accession>A0A833GYF1</accession>
<comment type="subunit">
    <text evidence="2 12">Homodimer.</text>
</comment>
<evidence type="ECO:0000256" key="10">
    <source>
        <dbReference type="ARBA" id="ARBA00023167"/>
    </source>
</evidence>
<evidence type="ECO:0000256" key="4">
    <source>
        <dbReference type="ARBA" id="ARBA00022605"/>
    </source>
</evidence>
<evidence type="ECO:0000259" key="14">
    <source>
        <dbReference type="Pfam" id="PF02882"/>
    </source>
</evidence>
<dbReference type="GO" id="GO:0009086">
    <property type="term" value="P:methionine biosynthetic process"/>
    <property type="evidence" value="ECO:0007669"/>
    <property type="project" value="UniProtKB-KW"/>
</dbReference>
<evidence type="ECO:0000259" key="13">
    <source>
        <dbReference type="Pfam" id="PF00763"/>
    </source>
</evidence>
<evidence type="ECO:0000313" key="16">
    <source>
        <dbReference type="Proteomes" id="UP000460298"/>
    </source>
</evidence>
<proteinExistence type="inferred from homology"/>
<dbReference type="SUPFAM" id="SSF53223">
    <property type="entry name" value="Aminoacid dehydrogenase-like, N-terminal domain"/>
    <property type="match status" value="1"/>
</dbReference>
<keyword evidence="4 12" id="KW-0028">Amino-acid biosynthesis</keyword>
<comment type="similarity">
    <text evidence="12">Belongs to the tetrahydrofolate dehydrogenase/cyclohydrolase family.</text>
</comment>
<comment type="caution">
    <text evidence="12">Lacks conserved residue(s) required for the propagation of feature annotation.</text>
</comment>
<keyword evidence="7 12" id="KW-0521">NADP</keyword>